<feature type="transmembrane region" description="Helical" evidence="2">
    <location>
        <begin position="109"/>
        <end position="128"/>
    </location>
</feature>
<keyword evidence="2" id="KW-0472">Membrane</keyword>
<evidence type="ECO:0000256" key="2">
    <source>
        <dbReference type="SAM" id="Phobius"/>
    </source>
</evidence>
<feature type="transmembrane region" description="Helical" evidence="2">
    <location>
        <begin position="31"/>
        <end position="52"/>
    </location>
</feature>
<name>A0ABP6WR40_9ACTN</name>
<evidence type="ECO:0000256" key="1">
    <source>
        <dbReference type="SAM" id="MobiDB-lite"/>
    </source>
</evidence>
<evidence type="ECO:0008006" key="5">
    <source>
        <dbReference type="Google" id="ProtNLM"/>
    </source>
</evidence>
<dbReference type="RefSeq" id="WP_204912243.1">
    <property type="nucleotide sequence ID" value="NZ_BAAAYR010000001.1"/>
</dbReference>
<protein>
    <recommendedName>
        <fullName evidence="5">DUF2567 domain-containing protein</fullName>
    </recommendedName>
</protein>
<evidence type="ECO:0000313" key="3">
    <source>
        <dbReference type="EMBL" id="GAA3554184.1"/>
    </source>
</evidence>
<keyword evidence="4" id="KW-1185">Reference proteome</keyword>
<accession>A0ABP6WR40</accession>
<proteinExistence type="predicted"/>
<evidence type="ECO:0000313" key="4">
    <source>
        <dbReference type="Proteomes" id="UP001500767"/>
    </source>
</evidence>
<organism evidence="3 4">
    <name type="scientific">Microlunatus spumicola</name>
    <dbReference type="NCBI Taxonomy" id="81499"/>
    <lineage>
        <taxon>Bacteria</taxon>
        <taxon>Bacillati</taxon>
        <taxon>Actinomycetota</taxon>
        <taxon>Actinomycetes</taxon>
        <taxon>Propionibacteriales</taxon>
        <taxon>Propionibacteriaceae</taxon>
        <taxon>Microlunatus</taxon>
    </lineage>
</organism>
<keyword evidence="2" id="KW-0812">Transmembrane</keyword>
<keyword evidence="2" id="KW-1133">Transmembrane helix</keyword>
<comment type="caution">
    <text evidence="3">The sequence shown here is derived from an EMBL/GenBank/DDBJ whole genome shotgun (WGS) entry which is preliminary data.</text>
</comment>
<feature type="transmembrane region" description="Helical" evidence="2">
    <location>
        <begin position="81"/>
        <end position="102"/>
    </location>
</feature>
<reference evidence="4" key="1">
    <citation type="journal article" date="2019" name="Int. J. Syst. Evol. Microbiol.">
        <title>The Global Catalogue of Microorganisms (GCM) 10K type strain sequencing project: providing services to taxonomists for standard genome sequencing and annotation.</title>
        <authorList>
            <consortium name="The Broad Institute Genomics Platform"/>
            <consortium name="The Broad Institute Genome Sequencing Center for Infectious Disease"/>
            <person name="Wu L."/>
            <person name="Ma J."/>
        </authorList>
    </citation>
    <scope>NUCLEOTIDE SEQUENCE [LARGE SCALE GENOMIC DNA]</scope>
    <source>
        <strain evidence="4">JCM 16540</strain>
    </source>
</reference>
<dbReference type="EMBL" id="BAAAYR010000001">
    <property type="protein sequence ID" value="GAA3554184.1"/>
    <property type="molecule type" value="Genomic_DNA"/>
</dbReference>
<sequence length="208" mass="22041">MSTSDPTTPAAPFEGPSERWAYRRWPDVRRVVLYAALGLGLGAVAGVVWWAVTDLPTYRVGERGSAATTERGLAGYIAADAWFVVCGAVVGLVVGVLAWRWFGRSGWPVVVLTVVVGAAAGLICWAVGYRLGPGSFPVRLAAAQAGDVVAVDLTVRSRVALLTWPLFAVIPVLLGTSLGRDPEFDDRDEVPDELTLPAPTDEGPARTV</sequence>
<gene>
    <name evidence="3" type="ORF">GCM10022197_06640</name>
</gene>
<feature type="region of interest" description="Disordered" evidence="1">
    <location>
        <begin position="184"/>
        <end position="208"/>
    </location>
</feature>
<dbReference type="Proteomes" id="UP001500767">
    <property type="component" value="Unassembled WGS sequence"/>
</dbReference>